<dbReference type="EMBL" id="CAUJNA010000045">
    <property type="protein sequence ID" value="CAJ1370931.1"/>
    <property type="molecule type" value="Genomic_DNA"/>
</dbReference>
<evidence type="ECO:0000313" key="3">
    <source>
        <dbReference type="Proteomes" id="UP001178507"/>
    </source>
</evidence>
<name>A0AA36HKM7_9DINO</name>
<proteinExistence type="predicted"/>
<feature type="region of interest" description="Disordered" evidence="1">
    <location>
        <begin position="31"/>
        <end position="56"/>
    </location>
</feature>
<feature type="compositionally biased region" description="Basic and acidic residues" evidence="1">
    <location>
        <begin position="33"/>
        <end position="52"/>
    </location>
</feature>
<comment type="caution">
    <text evidence="2">The sequence shown here is derived from an EMBL/GenBank/DDBJ whole genome shotgun (WGS) entry which is preliminary data.</text>
</comment>
<evidence type="ECO:0000256" key="1">
    <source>
        <dbReference type="SAM" id="MobiDB-lite"/>
    </source>
</evidence>
<gene>
    <name evidence="2" type="ORF">EVOR1521_LOCUS1385</name>
</gene>
<evidence type="ECO:0000313" key="2">
    <source>
        <dbReference type="EMBL" id="CAJ1370931.1"/>
    </source>
</evidence>
<dbReference type="AlphaFoldDB" id="A0AA36HKM7"/>
<accession>A0AA36HKM7</accession>
<organism evidence="2 3">
    <name type="scientific">Effrenium voratum</name>
    <dbReference type="NCBI Taxonomy" id="2562239"/>
    <lineage>
        <taxon>Eukaryota</taxon>
        <taxon>Sar</taxon>
        <taxon>Alveolata</taxon>
        <taxon>Dinophyceae</taxon>
        <taxon>Suessiales</taxon>
        <taxon>Symbiodiniaceae</taxon>
        <taxon>Effrenium</taxon>
    </lineage>
</organism>
<sequence>MAAALKDVPLHRFFPRGGHAWQTALLSAGTEKSIQESEAKTKPGTNKSEKEAAGCSKVQPVALWGSALKPGGEVSSRAAWRRLFSPSSRDMHRSSDLGRSSALEPALGGTAWFKRMGT</sequence>
<dbReference type="Proteomes" id="UP001178507">
    <property type="component" value="Unassembled WGS sequence"/>
</dbReference>
<protein>
    <submittedName>
        <fullName evidence="2">Uncharacterized protein</fullName>
    </submittedName>
</protein>
<reference evidence="2" key="1">
    <citation type="submission" date="2023-08" db="EMBL/GenBank/DDBJ databases">
        <authorList>
            <person name="Chen Y."/>
            <person name="Shah S."/>
            <person name="Dougan E. K."/>
            <person name="Thang M."/>
            <person name="Chan C."/>
        </authorList>
    </citation>
    <scope>NUCLEOTIDE SEQUENCE</scope>
</reference>
<keyword evidence="3" id="KW-1185">Reference proteome</keyword>